<dbReference type="Ensembl" id="ENSPLOT00000023737.1">
    <property type="protein sequence ID" value="ENSPLOP00000021485.1"/>
    <property type="gene ID" value="ENSPLOG00000015732.1"/>
</dbReference>
<reference evidence="2" key="2">
    <citation type="submission" date="2025-08" db="UniProtKB">
        <authorList>
            <consortium name="Ensembl"/>
        </authorList>
    </citation>
    <scope>IDENTIFICATION</scope>
</reference>
<evidence type="ECO:0000313" key="2">
    <source>
        <dbReference type="Ensembl" id="ENSPLOP00000021485.1"/>
    </source>
</evidence>
<name>A0A8C8XLJ2_PANLE</name>
<keyword evidence="3" id="KW-1185">Reference proteome</keyword>
<dbReference type="Proteomes" id="UP000694399">
    <property type="component" value="Chromosome D4"/>
</dbReference>
<feature type="compositionally biased region" description="Polar residues" evidence="1">
    <location>
        <begin position="1"/>
        <end position="18"/>
    </location>
</feature>
<evidence type="ECO:0000313" key="3">
    <source>
        <dbReference type="Proteomes" id="UP000694399"/>
    </source>
</evidence>
<proteinExistence type="predicted"/>
<dbReference type="GeneTree" id="ENSGT01130000279771"/>
<sequence>MASQNRDPATASVATTHNFAEPSGVTTRGPVGKTLQQELMTLMTVAPGWLSWLSSRLLTLVQVTISSLKFEPHVGLCADSNGVCLGFSLSSPPLLMCSISLSLSK</sequence>
<feature type="region of interest" description="Disordered" evidence="1">
    <location>
        <begin position="1"/>
        <end position="31"/>
    </location>
</feature>
<evidence type="ECO:0000256" key="1">
    <source>
        <dbReference type="SAM" id="MobiDB-lite"/>
    </source>
</evidence>
<accession>A0A8C8XLJ2</accession>
<dbReference type="AlphaFoldDB" id="A0A8C8XLJ2"/>
<reference evidence="2" key="1">
    <citation type="journal article" date="2019" name="bioRxiv">
        <title>Long live the king: chromosome-level assembly of the lion (Panthera leo) using linked-read, Hi-C, and long read data.</title>
        <authorList>
            <person name="Armstrong E.E."/>
            <person name="Taylor R.W."/>
            <person name="Miller D.E."/>
            <person name="Kaelin C."/>
            <person name="Barsh G."/>
            <person name="Hadly E.A."/>
            <person name="Petrov D."/>
        </authorList>
    </citation>
    <scope>NUCLEOTIDE SEQUENCE [LARGE SCALE GENOMIC DNA]</scope>
</reference>
<protein>
    <submittedName>
        <fullName evidence="2">Uncharacterized protein</fullName>
    </submittedName>
</protein>
<organism evidence="2 3">
    <name type="scientific">Panthera leo</name>
    <name type="common">Lion</name>
    <dbReference type="NCBI Taxonomy" id="9689"/>
    <lineage>
        <taxon>Eukaryota</taxon>
        <taxon>Metazoa</taxon>
        <taxon>Chordata</taxon>
        <taxon>Craniata</taxon>
        <taxon>Vertebrata</taxon>
        <taxon>Euteleostomi</taxon>
        <taxon>Mammalia</taxon>
        <taxon>Eutheria</taxon>
        <taxon>Laurasiatheria</taxon>
        <taxon>Carnivora</taxon>
        <taxon>Feliformia</taxon>
        <taxon>Felidae</taxon>
        <taxon>Pantherinae</taxon>
        <taxon>Panthera</taxon>
    </lineage>
</organism>
<reference evidence="2" key="3">
    <citation type="submission" date="2025-09" db="UniProtKB">
        <authorList>
            <consortium name="Ensembl"/>
        </authorList>
    </citation>
    <scope>IDENTIFICATION</scope>
</reference>